<dbReference type="InterPro" id="IPR011387">
    <property type="entry name" value="TIF2A"/>
</dbReference>
<evidence type="ECO:0000259" key="9">
    <source>
        <dbReference type="Pfam" id="PF08662"/>
    </source>
</evidence>
<sequence>MMLMEPVPSFLQPSLLLNDIKSLSIIYHSQKITMGDNLIYSVRRTSGLSLMRGLGTDSTVLFEIPKENPCTVFQFSNDGHIFAYCDSKRTRAFQIATGKDVISVDLKRTKCILFSPRDTHMITFEPYTIYGQKTCPTQKPDPNMRVYNLLEGKHVTTTVAAREATWMPQFTDDESVAVRLVGCELLIYSGCHLEHYDRKLIVPSITAFAVSSGNTPHHVACYTPAIGSTPGRVQIRSLEAPFAVVAAKNFFKSEKATLLWNCKGNALIVLSSSEIDTSNQSYYGEQHIYLLNLTTQDSFQVTVRKQGPIHAAKWNPSGREFCVCHGFMPAMVTLYNLRGDETFHTNEGPHNDVSYNAFGNVLLICGFGNLGKGKMEFWDVEKKKQVAAIEVPNTTLFEWAPDGQHFVTATTTPRLRMDNGYSQVFGTEAPSERSVRTWFQLFKAGNKKLEDEPRSGRPTAISFDELKNLAQQHPYEVAPSCTERRQPPKTPGHLHSAALQKPQIRVAGHHCNWRLKMGPLSQPRPQTCVVRCDEMPDNFLKGEIHEKVMLSVWRVVHGTYRFELLPDNTSVTAEVYYAQMQRLADKICKEHPKLDIVRLLHDNARPHIAK</sequence>
<keyword evidence="5" id="KW-0853">WD repeat</keyword>
<comment type="similarity">
    <text evidence="2">Belongs to the WD repeat EIF2A family.</text>
</comment>
<protein>
    <recommendedName>
        <fullName evidence="3">Eukaryotic translation initiation factor 2A</fullName>
    </recommendedName>
</protein>
<evidence type="ECO:0000313" key="10">
    <source>
        <dbReference type="EMBL" id="KAK6761973.1"/>
    </source>
</evidence>
<dbReference type="InterPro" id="IPR036397">
    <property type="entry name" value="RNaseH_sf"/>
</dbReference>
<evidence type="ECO:0000256" key="6">
    <source>
        <dbReference type="ARBA" id="ARBA00022737"/>
    </source>
</evidence>
<dbReference type="Gene3D" id="3.30.420.10">
    <property type="entry name" value="Ribonuclease H-like superfamily/Ribonuclease H"/>
    <property type="match status" value="1"/>
</dbReference>
<comment type="function">
    <text evidence="1">Functions in the early steps of protein synthesis of a small number of specific mRNAs. Acts by directing the binding of methionyl-tRNAi to 40S ribosomal subunits. In contrast to the eIF-2 complex, it binds methionyl-tRNAi to 40S subunits in a codon-dependent manner, whereas the eIF-2 complex binds methionyl-tRNAi to 40S subunits in a GTP-dependent manner.</text>
</comment>
<dbReference type="InterPro" id="IPR001888">
    <property type="entry name" value="Transposase_1"/>
</dbReference>
<dbReference type="Proteomes" id="UP001303046">
    <property type="component" value="Unassembled WGS sequence"/>
</dbReference>
<organism evidence="10 11">
    <name type="scientific">Necator americanus</name>
    <name type="common">Human hookworm</name>
    <dbReference type="NCBI Taxonomy" id="51031"/>
    <lineage>
        <taxon>Eukaryota</taxon>
        <taxon>Metazoa</taxon>
        <taxon>Ecdysozoa</taxon>
        <taxon>Nematoda</taxon>
        <taxon>Chromadorea</taxon>
        <taxon>Rhabditida</taxon>
        <taxon>Rhabditina</taxon>
        <taxon>Rhabditomorpha</taxon>
        <taxon>Strongyloidea</taxon>
        <taxon>Ancylostomatidae</taxon>
        <taxon>Bunostominae</taxon>
        <taxon>Necator</taxon>
    </lineage>
</organism>
<dbReference type="SUPFAM" id="SSF82171">
    <property type="entry name" value="DPP6 N-terminal domain-like"/>
    <property type="match status" value="1"/>
</dbReference>
<dbReference type="Gene3D" id="2.130.10.10">
    <property type="entry name" value="YVTN repeat-like/Quinoprotein amine dehydrogenase"/>
    <property type="match status" value="1"/>
</dbReference>
<name>A0ABR1EHM3_NECAM</name>
<evidence type="ECO:0000313" key="11">
    <source>
        <dbReference type="Proteomes" id="UP001303046"/>
    </source>
</evidence>
<feature type="domain" description="Translation initiation factor beta propellor-like" evidence="9">
    <location>
        <begin position="248"/>
        <end position="421"/>
    </location>
</feature>
<dbReference type="Pfam" id="PF08662">
    <property type="entry name" value="eIF2A"/>
    <property type="match status" value="1"/>
</dbReference>
<dbReference type="EMBL" id="JAVFWL010000006">
    <property type="protein sequence ID" value="KAK6761973.1"/>
    <property type="molecule type" value="Genomic_DNA"/>
</dbReference>
<proteinExistence type="inferred from homology"/>
<dbReference type="PANTHER" id="PTHR13227">
    <property type="entry name" value="EUKARYOTIC TRANSLATION INITIATION FACTOR 2A"/>
    <property type="match status" value="1"/>
</dbReference>
<reference evidence="10 11" key="1">
    <citation type="submission" date="2023-08" db="EMBL/GenBank/DDBJ databases">
        <title>A Necator americanus chromosomal reference genome.</title>
        <authorList>
            <person name="Ilik V."/>
            <person name="Petrzelkova K.J."/>
            <person name="Pardy F."/>
            <person name="Fuh T."/>
            <person name="Niatou-Singa F.S."/>
            <person name="Gouil Q."/>
            <person name="Baker L."/>
            <person name="Ritchie M.E."/>
            <person name="Jex A.R."/>
            <person name="Gazzola D."/>
            <person name="Li H."/>
            <person name="Toshio Fujiwara R."/>
            <person name="Zhan B."/>
            <person name="Aroian R.V."/>
            <person name="Pafco B."/>
            <person name="Schwarz E.M."/>
        </authorList>
    </citation>
    <scope>NUCLEOTIDE SEQUENCE [LARGE SCALE GENOMIC DNA]</scope>
    <source>
        <strain evidence="10 11">Aroian</strain>
        <tissue evidence="10">Whole animal</tissue>
    </source>
</reference>
<dbReference type="PANTHER" id="PTHR13227:SF0">
    <property type="entry name" value="EUKARYOTIC TRANSLATION INITIATION FACTOR 2A"/>
    <property type="match status" value="1"/>
</dbReference>
<comment type="caution">
    <text evidence="10">The sequence shown here is derived from an EMBL/GenBank/DDBJ whole genome shotgun (WGS) entry which is preliminary data.</text>
</comment>
<evidence type="ECO:0000256" key="7">
    <source>
        <dbReference type="ARBA" id="ARBA00022845"/>
    </source>
</evidence>
<keyword evidence="11" id="KW-1185">Reference proteome</keyword>
<evidence type="ECO:0000256" key="1">
    <source>
        <dbReference type="ARBA" id="ARBA00003993"/>
    </source>
</evidence>
<keyword evidence="8" id="KW-0648">Protein biosynthesis</keyword>
<evidence type="ECO:0000256" key="4">
    <source>
        <dbReference type="ARBA" id="ARBA00022540"/>
    </source>
</evidence>
<accession>A0ABR1EHM3</accession>
<keyword evidence="6" id="KW-0677">Repeat</keyword>
<dbReference type="Pfam" id="PF01359">
    <property type="entry name" value="Transposase_1"/>
    <property type="match status" value="1"/>
</dbReference>
<keyword evidence="7" id="KW-0810">Translation regulation</keyword>
<gene>
    <name evidence="10" type="primary">Necator_chrX.g23062</name>
    <name evidence="10" type="ORF">RB195_022899</name>
</gene>
<evidence type="ECO:0000256" key="2">
    <source>
        <dbReference type="ARBA" id="ARBA00009573"/>
    </source>
</evidence>
<evidence type="ECO:0000256" key="3">
    <source>
        <dbReference type="ARBA" id="ARBA00013819"/>
    </source>
</evidence>
<evidence type="ECO:0000256" key="5">
    <source>
        <dbReference type="ARBA" id="ARBA00022574"/>
    </source>
</evidence>
<dbReference type="InterPro" id="IPR015943">
    <property type="entry name" value="WD40/YVTN_repeat-like_dom_sf"/>
</dbReference>
<evidence type="ECO:0000256" key="8">
    <source>
        <dbReference type="ARBA" id="ARBA00022917"/>
    </source>
</evidence>
<keyword evidence="4" id="KW-0396">Initiation factor</keyword>
<dbReference type="InterPro" id="IPR013979">
    <property type="entry name" value="TIF_beta_prop-like"/>
</dbReference>